<comment type="caution">
    <text evidence="3">The sequence shown here is derived from an EMBL/GenBank/DDBJ whole genome shotgun (WGS) entry which is preliminary data.</text>
</comment>
<sequence length="61" mass="7029">MEKMREEEIASKVKMLTAKSTLDDKLEGLQNGANDYITKPFHIEELVARVNIQLNFFSSKK</sequence>
<evidence type="ECO:0000313" key="3">
    <source>
        <dbReference type="EMBL" id="EKC48436.1"/>
    </source>
</evidence>
<reference evidence="3" key="1">
    <citation type="journal article" date="2013" name="Environ. Microbiol.">
        <title>Microbiota from the distal guts of lean and obese adolescents exhibit partial functional redundancy besides clear differences in community structure.</title>
        <authorList>
            <person name="Ferrer M."/>
            <person name="Ruiz A."/>
            <person name="Lanza F."/>
            <person name="Haange S.B."/>
            <person name="Oberbach A."/>
            <person name="Till H."/>
            <person name="Bargiela R."/>
            <person name="Campoy C."/>
            <person name="Segura M.T."/>
            <person name="Richter M."/>
            <person name="von Bergen M."/>
            <person name="Seifert J."/>
            <person name="Suarez A."/>
        </authorList>
    </citation>
    <scope>NUCLEOTIDE SEQUENCE</scope>
</reference>
<dbReference type="Gene3D" id="6.10.250.690">
    <property type="match status" value="1"/>
</dbReference>
<dbReference type="InterPro" id="IPR001789">
    <property type="entry name" value="Sig_transdc_resp-reg_receiver"/>
</dbReference>
<proteinExistence type="predicted"/>
<evidence type="ECO:0000256" key="1">
    <source>
        <dbReference type="ARBA" id="ARBA00022553"/>
    </source>
</evidence>
<dbReference type="SUPFAM" id="SSF52172">
    <property type="entry name" value="CheY-like"/>
    <property type="match status" value="1"/>
</dbReference>
<dbReference type="Pfam" id="PF00072">
    <property type="entry name" value="Response_reg"/>
    <property type="match status" value="1"/>
</dbReference>
<organism evidence="3">
    <name type="scientific">human gut metagenome</name>
    <dbReference type="NCBI Taxonomy" id="408170"/>
    <lineage>
        <taxon>unclassified sequences</taxon>
        <taxon>metagenomes</taxon>
        <taxon>organismal metagenomes</taxon>
    </lineage>
</organism>
<dbReference type="AlphaFoldDB" id="K1SM82"/>
<gene>
    <name evidence="3" type="ORF">OBE_15174</name>
</gene>
<dbReference type="PANTHER" id="PTHR43547">
    <property type="entry name" value="TWO-COMPONENT HISTIDINE KINASE"/>
    <property type="match status" value="1"/>
</dbReference>
<dbReference type="EMBL" id="AJWZ01010440">
    <property type="protein sequence ID" value="EKC48436.1"/>
    <property type="molecule type" value="Genomic_DNA"/>
</dbReference>
<keyword evidence="1" id="KW-0597">Phosphoprotein</keyword>
<feature type="domain" description="Response regulatory" evidence="2">
    <location>
        <begin position="1"/>
        <end position="54"/>
    </location>
</feature>
<name>K1SM82_9ZZZZ</name>
<evidence type="ECO:0000259" key="2">
    <source>
        <dbReference type="PROSITE" id="PS50110"/>
    </source>
</evidence>
<accession>K1SM82</accession>
<dbReference type="PANTHER" id="PTHR43547:SF2">
    <property type="entry name" value="HYBRID SIGNAL TRANSDUCTION HISTIDINE KINASE C"/>
    <property type="match status" value="1"/>
</dbReference>
<dbReference type="PROSITE" id="PS50110">
    <property type="entry name" value="RESPONSE_REGULATORY"/>
    <property type="match status" value="1"/>
</dbReference>
<dbReference type="GO" id="GO:0000155">
    <property type="term" value="F:phosphorelay sensor kinase activity"/>
    <property type="evidence" value="ECO:0007669"/>
    <property type="project" value="TreeGrafter"/>
</dbReference>
<protein>
    <submittedName>
        <fullName evidence="3">Two-component response regulator</fullName>
    </submittedName>
</protein>
<dbReference type="InterPro" id="IPR011006">
    <property type="entry name" value="CheY-like_superfamily"/>
</dbReference>